<dbReference type="RefSeq" id="WP_093268691.1">
    <property type="nucleotide sequence ID" value="NZ_FNDD01000001.1"/>
</dbReference>
<dbReference type="OrthoDB" id="5869838at2"/>
<proteinExistence type="predicted"/>
<accession>A0A1G7WBW8</accession>
<name>A0A1G7WBW8_9VIBR</name>
<evidence type="ECO:0000313" key="2">
    <source>
        <dbReference type="Proteomes" id="UP000198854"/>
    </source>
</evidence>
<dbReference type="STRING" id="861298.SAMN04488136_101312"/>
<dbReference type="AlphaFoldDB" id="A0A1G7WBW8"/>
<dbReference type="Proteomes" id="UP000198854">
    <property type="component" value="Unassembled WGS sequence"/>
</dbReference>
<dbReference type="EMBL" id="FNDD01000001">
    <property type="protein sequence ID" value="SDG69442.1"/>
    <property type="molecule type" value="Genomic_DNA"/>
</dbReference>
<reference evidence="1 2" key="1">
    <citation type="submission" date="2016-10" db="EMBL/GenBank/DDBJ databases">
        <authorList>
            <person name="de Groot N.N."/>
        </authorList>
    </citation>
    <scope>NUCLEOTIDE SEQUENCE [LARGE SCALE GENOMIC DNA]</scope>
    <source>
        <strain evidence="1 2">CGMCC 1.10228</strain>
    </source>
</reference>
<sequence length="369" mass="41668">MIQHQRRFLRLDDIPDKTCLSKGEVLDAIEHHKIHFCAYIDTKNLGAVAQYQDSLKVVSIFNYKGMVRLSPLVSEKFALTLAPQSNKFFTILEPKSICRWRSISDAFPSVEVAGFEYLKIAPIQPKQELAAYAGITVSSTVEQLAGSMVNLFSRTFPQADFSEMRKRYPSTHFQQLEVASCKVEVGQLRIDIEELMSAFGTNCINFNRYVSVESVEETENSTLNATVKSTSGQPLPSVTESTGLVLSSVTNSVDQCVSSVTSNAVVPLDSVTSSTDVRLGSVKPLLFTHPIKQMVYDILQHYPEYESRQIWHLLKLDVTQQTRQFDCDALIFEITADDLHYFGRGDTTRSISYRRFQNILSEVRKKLHV</sequence>
<evidence type="ECO:0000313" key="1">
    <source>
        <dbReference type="EMBL" id="SDG69442.1"/>
    </source>
</evidence>
<organism evidence="1 2">
    <name type="scientific">Vibrio xiamenensis</name>
    <dbReference type="NCBI Taxonomy" id="861298"/>
    <lineage>
        <taxon>Bacteria</taxon>
        <taxon>Pseudomonadati</taxon>
        <taxon>Pseudomonadota</taxon>
        <taxon>Gammaproteobacteria</taxon>
        <taxon>Vibrionales</taxon>
        <taxon>Vibrionaceae</taxon>
        <taxon>Vibrio</taxon>
    </lineage>
</organism>
<protein>
    <submittedName>
        <fullName evidence="1">Uncharacterized protein</fullName>
    </submittedName>
</protein>
<keyword evidence="2" id="KW-1185">Reference proteome</keyword>
<gene>
    <name evidence="1" type="ORF">SAMN04488136_101312</name>
</gene>